<dbReference type="EMBL" id="HBUF01187410">
    <property type="protein sequence ID" value="CAG6657153.1"/>
    <property type="molecule type" value="Transcribed_RNA"/>
</dbReference>
<dbReference type="EMBL" id="HBUF01187409">
    <property type="protein sequence ID" value="CAG6657150.1"/>
    <property type="molecule type" value="Transcribed_RNA"/>
</dbReference>
<organism evidence="1">
    <name type="scientific">Cacopsylla melanoneura</name>
    <dbReference type="NCBI Taxonomy" id="428564"/>
    <lineage>
        <taxon>Eukaryota</taxon>
        <taxon>Metazoa</taxon>
        <taxon>Ecdysozoa</taxon>
        <taxon>Arthropoda</taxon>
        <taxon>Hexapoda</taxon>
        <taxon>Insecta</taxon>
        <taxon>Pterygota</taxon>
        <taxon>Neoptera</taxon>
        <taxon>Paraneoptera</taxon>
        <taxon>Hemiptera</taxon>
        <taxon>Sternorrhyncha</taxon>
        <taxon>Psylloidea</taxon>
        <taxon>Psyllidae</taxon>
        <taxon>Psyllinae</taxon>
        <taxon>Cacopsylla</taxon>
    </lineage>
</organism>
<reference evidence="1" key="1">
    <citation type="submission" date="2021-05" db="EMBL/GenBank/DDBJ databases">
        <authorList>
            <person name="Alioto T."/>
            <person name="Alioto T."/>
            <person name="Gomez Garrido J."/>
        </authorList>
    </citation>
    <scope>NUCLEOTIDE SEQUENCE</scope>
</reference>
<sequence length="137" mass="14915">MNCVPLIRLREPRLVIVNQDSVGMLSRLAVSCPVCPSVRPTESVKIVSSVVLTLWVCCSASTRVTSSSVRPTARVLASIIKEPVLVSPATPVIRNYVPAVNPFLLTRALPTSNAARRNAAVRTRRVAFKPVKIRVTE</sequence>
<protein>
    <submittedName>
        <fullName evidence="1">Uncharacterized protein</fullName>
    </submittedName>
</protein>
<dbReference type="AlphaFoldDB" id="A0A8D8WFM8"/>
<evidence type="ECO:0000313" key="1">
    <source>
        <dbReference type="EMBL" id="CAG6657153.1"/>
    </source>
</evidence>
<proteinExistence type="predicted"/>
<accession>A0A8D8WFM8</accession>
<name>A0A8D8WFM8_9HEMI</name>